<evidence type="ECO:0000259" key="3">
    <source>
        <dbReference type="Pfam" id="PF07992"/>
    </source>
</evidence>
<dbReference type="InterPro" id="IPR023753">
    <property type="entry name" value="FAD/NAD-binding_dom"/>
</dbReference>
<evidence type="ECO:0000313" key="4">
    <source>
        <dbReference type="EMBL" id="BEQ14219.1"/>
    </source>
</evidence>
<dbReference type="InterPro" id="IPR036188">
    <property type="entry name" value="FAD/NAD-bd_sf"/>
</dbReference>
<organism evidence="4 5">
    <name type="scientific">Desulfoferula mesophila</name>
    <dbReference type="NCBI Taxonomy" id="3058419"/>
    <lineage>
        <taxon>Bacteria</taxon>
        <taxon>Pseudomonadati</taxon>
        <taxon>Thermodesulfobacteriota</taxon>
        <taxon>Desulfarculia</taxon>
        <taxon>Desulfarculales</taxon>
        <taxon>Desulfarculaceae</taxon>
        <taxon>Desulfoferula</taxon>
    </lineage>
</organism>
<evidence type="ECO:0000256" key="1">
    <source>
        <dbReference type="ARBA" id="ARBA00022630"/>
    </source>
</evidence>
<proteinExistence type="predicted"/>
<dbReference type="EMBL" id="AP028679">
    <property type="protein sequence ID" value="BEQ14219.1"/>
    <property type="molecule type" value="Genomic_DNA"/>
</dbReference>
<dbReference type="SUPFAM" id="SSF51905">
    <property type="entry name" value="FAD/NAD(P)-binding domain"/>
    <property type="match status" value="1"/>
</dbReference>
<dbReference type="AlphaFoldDB" id="A0AAU9EG37"/>
<dbReference type="InterPro" id="IPR050097">
    <property type="entry name" value="Ferredoxin-NADP_redctase_2"/>
</dbReference>
<keyword evidence="1" id="KW-0285">Flavoprotein</keyword>
<protein>
    <submittedName>
        <fullName evidence="4">Thioredoxin reductase</fullName>
    </submittedName>
</protein>
<accession>A0AAU9EG37</accession>
<dbReference type="Proteomes" id="UP001366166">
    <property type="component" value="Chromosome"/>
</dbReference>
<dbReference type="KEGG" id="dmp:FAK_12850"/>
<feature type="domain" description="FAD/NAD(P)-binding" evidence="3">
    <location>
        <begin position="6"/>
        <end position="285"/>
    </location>
</feature>
<dbReference type="RefSeq" id="WP_338605936.1">
    <property type="nucleotide sequence ID" value="NZ_AP028679.1"/>
</dbReference>
<sequence>MSRESFDVVILGTGPAGLQAAIHAARKKVAVLVLGRQPQSSLYKAHVENFCCLGKIAGGDLLGAGREQAQKFGAQMWDEDVLEVTSGGEGFVIRTESGREVAAKSLVLAMGISRNKLGVPGEKKLLGKGVSYCVDCDAGFYRGTKVAVVGEGSAAFSGALTMLMVASEVHLIYDQASVEPTLAGQVEAGGIFVHSGRKVKAILGEKLVEGLELDNGEILEVEGVFIELGAKGAVALAGTLGVMMDPESMQYIAVDKKQATNLPGVYACGDITGPPWQVAKAVGEGCVAGLEAAAYAKDRRG</sequence>
<evidence type="ECO:0000313" key="5">
    <source>
        <dbReference type="Proteomes" id="UP001366166"/>
    </source>
</evidence>
<name>A0AAU9EG37_9BACT</name>
<dbReference type="PRINTS" id="PR00469">
    <property type="entry name" value="PNDRDTASEII"/>
</dbReference>
<dbReference type="PANTHER" id="PTHR48105">
    <property type="entry name" value="THIOREDOXIN REDUCTASE 1-RELATED-RELATED"/>
    <property type="match status" value="1"/>
</dbReference>
<dbReference type="GO" id="GO:0016491">
    <property type="term" value="F:oxidoreductase activity"/>
    <property type="evidence" value="ECO:0007669"/>
    <property type="project" value="UniProtKB-KW"/>
</dbReference>
<keyword evidence="5" id="KW-1185">Reference proteome</keyword>
<evidence type="ECO:0000256" key="2">
    <source>
        <dbReference type="ARBA" id="ARBA00023002"/>
    </source>
</evidence>
<gene>
    <name evidence="4" type="ORF">FAK_12850</name>
</gene>
<reference evidence="5" key="1">
    <citation type="journal article" date="2023" name="Arch. Microbiol.">
        <title>Desulfoferula mesophilus gen. nov. sp. nov., a mesophilic sulfate-reducing bacterium isolated from a brackish lake sediment.</title>
        <authorList>
            <person name="Watanabe T."/>
            <person name="Yabe T."/>
            <person name="Tsuji J.M."/>
            <person name="Fukui M."/>
        </authorList>
    </citation>
    <scope>NUCLEOTIDE SEQUENCE [LARGE SCALE GENOMIC DNA]</scope>
    <source>
        <strain evidence="5">12FAK</strain>
    </source>
</reference>
<dbReference type="Pfam" id="PF07992">
    <property type="entry name" value="Pyr_redox_2"/>
    <property type="match status" value="1"/>
</dbReference>
<dbReference type="PRINTS" id="PR00368">
    <property type="entry name" value="FADPNR"/>
</dbReference>
<dbReference type="Gene3D" id="3.50.50.60">
    <property type="entry name" value="FAD/NAD(P)-binding domain"/>
    <property type="match status" value="2"/>
</dbReference>
<keyword evidence="2" id="KW-0560">Oxidoreductase</keyword>